<comment type="domain">
    <text evidence="32">The membrane proximal external region (MPER) present in gp41 is a tryptophan-rich region recognized by the antibodies 2F5, Z13, and 4E10. MPER seems to play a role in fusion.</text>
</comment>
<evidence type="ECO:0000256" key="34">
    <source>
        <dbReference type="SAM" id="MobiDB-lite"/>
    </source>
</evidence>
<evidence type="ECO:0000256" key="12">
    <source>
        <dbReference type="ARBA" id="ARBA00022595"/>
    </source>
</evidence>
<keyword evidence="17 32" id="KW-1161">Viral attachment to host cell</keyword>
<feature type="site" description="Cleavage; by host furin" evidence="32">
    <location>
        <begin position="512"/>
        <end position="513"/>
    </location>
</feature>
<keyword evidence="23 32" id="KW-1039">Host endosome</keyword>
<evidence type="ECO:0000256" key="3">
    <source>
        <dbReference type="ARBA" id="ARBA00004505"/>
    </source>
</evidence>
<keyword evidence="30 32" id="KW-0449">Lipoprotein</keyword>
<evidence type="ECO:0000256" key="31">
    <source>
        <dbReference type="ARBA" id="ARBA00023296"/>
    </source>
</evidence>
<keyword evidence="10 32" id="KW-1165">Clathrin-mediated endocytosis of virus by host</keyword>
<feature type="coiled-coil region" evidence="32">
    <location>
        <begin position="635"/>
        <end position="669"/>
    </location>
</feature>
<dbReference type="GO" id="GO:0019031">
    <property type="term" value="C:viral envelope"/>
    <property type="evidence" value="ECO:0007669"/>
    <property type="project" value="UniProtKB-KW"/>
</dbReference>
<dbReference type="GO" id="GO:0005198">
    <property type="term" value="F:structural molecule activity"/>
    <property type="evidence" value="ECO:0007669"/>
    <property type="project" value="UniProtKB-UniRule"/>
</dbReference>
<dbReference type="CDD" id="cd09909">
    <property type="entry name" value="HIV-1-like_HR1-HR2"/>
    <property type="match status" value="1"/>
</dbReference>
<keyword evidence="31 32" id="KW-1160">Virus entry into host cell</keyword>
<keyword evidence="11 32" id="KW-0945">Host-virus interaction</keyword>
<feature type="disulfide bond" evidence="32">
    <location>
        <begin position="225"/>
        <end position="236"/>
    </location>
</feature>
<comment type="subunit">
    <text evidence="32">The mature envelope protein (Env) consists of a homotrimer of non-covalently associated gp120-gp41 heterodimers. The resulting complex protrudes from the virus surface as a spike. There seems to be as few as 10 spikes on the average virion. Surface protein gp120 interacts with host CD4, CCR5 and CXCR4. Gp120 also interacts with the C-type lectins CD209/DC-SIGN and CLEC4M/DC-SIGNR (collectively referred to as DC-SIGN(R)). Gp120 and gp41 interact with GalCer. Gp120 interacts with host ITGA4/ITGB7 complex; on CD4+ T-cells, this interaction results in rapid activation of integrin ITGAL/LFA-1, which facilitates efficient cell-to-cell spreading of HIV-1. Gp120 interacts with cell-associated heparan sulfate; this interaction increases virus infectivity on permissive cells and may be involved in infection of CD4- cells.</text>
</comment>
<evidence type="ECO:0000256" key="2">
    <source>
        <dbReference type="ARBA" id="ARBA00004433"/>
    </source>
</evidence>
<keyword evidence="18 32" id="KW-0946">Virion</keyword>
<dbReference type="HAMAP" id="MF_04083">
    <property type="entry name" value="HIV_ENV"/>
    <property type="match status" value="1"/>
</dbReference>
<comment type="domain">
    <text evidence="32 33">The 17 amino acids long immunosuppressive region is present in many retroviral envelope proteins. Synthetic peptides derived from this relatively conserved sequence inhibit immune function in vitro and in vivo.</text>
</comment>
<dbReference type="GO" id="GO:0019062">
    <property type="term" value="P:virion attachment to host cell"/>
    <property type="evidence" value="ECO:0007669"/>
    <property type="project" value="UniProtKB-UniRule"/>
</dbReference>
<keyword evidence="15 32" id="KW-0053">Apoptosis</keyword>
<dbReference type="InterPro" id="IPR000777">
    <property type="entry name" value="HIV1_Gp120"/>
</dbReference>
<feature type="disulfide bond" evidence="32">
    <location>
        <begin position="53"/>
        <end position="73"/>
    </location>
</feature>
<evidence type="ECO:0000256" key="22">
    <source>
        <dbReference type="ARBA" id="ARBA00022989"/>
    </source>
</evidence>
<feature type="disulfide bond" evidence="32">
    <location>
        <begin position="599"/>
        <end position="605"/>
    </location>
</feature>
<evidence type="ECO:0000256" key="9">
    <source>
        <dbReference type="ARBA" id="ARBA00022511"/>
    </source>
</evidence>
<keyword evidence="19 32" id="KW-1043">Host membrane</keyword>
<keyword evidence="25 32" id="KW-0472">Membrane</keyword>
<keyword evidence="8 32" id="KW-1170">Fusion of virus membrane with host endosomal membrane</keyword>
<evidence type="ECO:0000259" key="35">
    <source>
        <dbReference type="Pfam" id="PF00516"/>
    </source>
</evidence>
<feature type="lipid moiety-binding region" description="S-palmitoyl cysteine; by host" evidence="32">
    <location>
        <position position="766"/>
    </location>
</feature>
<keyword evidence="27 32" id="KW-1015">Disulfide bond</keyword>
<gene>
    <name evidence="32 37" type="primary">env</name>
</gene>
<evidence type="ECO:0000259" key="36">
    <source>
        <dbReference type="Pfam" id="PF00517"/>
    </source>
</evidence>
<evidence type="ECO:0000256" key="32">
    <source>
        <dbReference type="HAMAP-Rule" id="MF_04083"/>
    </source>
</evidence>
<dbReference type="GO" id="GO:0039654">
    <property type="term" value="P:fusion of virus membrane with host endosome membrane"/>
    <property type="evidence" value="ECO:0007669"/>
    <property type="project" value="UniProtKB-UniRule"/>
</dbReference>
<comment type="caution">
    <text evidence="32 33">Lacks conserved residue(s) required for the propagation of feature annotation.</text>
</comment>
<protein>
    <recommendedName>
        <fullName evidence="32">Envelope glycoprotein gp160</fullName>
    </recommendedName>
    <alternativeName>
        <fullName evidence="32">Env polyprotein</fullName>
    </alternativeName>
    <component>
        <recommendedName>
            <fullName evidence="32">Surface protein gp120</fullName>
            <shortName evidence="32">SU</shortName>
        </recommendedName>
        <alternativeName>
            <fullName evidence="32">Glycoprotein 120</fullName>
            <shortName evidence="32">gp120</shortName>
        </alternativeName>
    </component>
    <component>
        <recommendedName>
            <fullName evidence="32">Transmembrane protein gp41</fullName>
            <shortName evidence="32">TM</shortName>
        </recommendedName>
        <alternativeName>
            <fullName evidence="32">Glycoprotein 41</fullName>
            <shortName evidence="32">gp41</shortName>
        </alternativeName>
    </component>
</protein>
<comment type="domain">
    <text evidence="32">The CD4-binding region is targeted by the antibody b12.</text>
</comment>
<evidence type="ECO:0000256" key="6">
    <source>
        <dbReference type="ARBA" id="ARBA00004650"/>
    </source>
</evidence>
<keyword evidence="16 32" id="KW-0732">Signal</keyword>
<dbReference type="GO" id="GO:0052031">
    <property type="term" value="P:symbiont-mediated perturbation of host defense response"/>
    <property type="evidence" value="ECO:0007669"/>
    <property type="project" value="UniProtKB-UniRule"/>
</dbReference>
<comment type="similarity">
    <text evidence="32">Belongs to the HIV-1 env protein family.</text>
</comment>
<evidence type="ECO:0000256" key="5">
    <source>
        <dbReference type="ARBA" id="ARBA00004578"/>
    </source>
</evidence>
<keyword evidence="7 32" id="KW-1168">Fusion of virus membrane with host membrane</keyword>
<dbReference type="GO" id="GO:1903911">
    <property type="term" value="P:positive regulation of receptor clustering"/>
    <property type="evidence" value="ECO:0007669"/>
    <property type="project" value="UniProtKB-UniRule"/>
</dbReference>
<comment type="domain">
    <text evidence="32">Some of the most genetically diverse regions of the viral genome are present in Env. They are called variable regions 1 through 5 (V1 through V5). Coreceptor usage of gp120 is determined mainly by the primary structure of the third variable region (V3) in the outer domain of gp120. The sequence of V3 determines which coreceptor, CCR5 and/or CXCR4 (corresponding to R5/macrophage, X4/T cell and R5X4/T cell and macrophage tropism), is used to trigger the fusion potential of the Env complex, and hence which cells the virus can infect. Binding to CCR5 involves a region adjacent in addition to V3.</text>
</comment>
<evidence type="ECO:0000256" key="17">
    <source>
        <dbReference type="ARBA" id="ARBA00022804"/>
    </source>
</evidence>
<sequence>MRVRGIRRNYQHLWRWGIMLLGMLMICSATEKLWVTVYYGVPVWKEANTTLFCASDAKAHNTEVHNVWATHACVPTDPNPQETELENVTENFNMWKNNMVDQMHEDIINLWDQSLKPCVKLTPLCVTLNCTDSTLNYTTTNSSGILRGEEGMKNCSFNITTGLKNKIKKEYALFYNLDVIKMDNDTNYLLRSCNTSVITQACPKITFEPIPIHYCAPAGFAILKCNDNEFNGTGPCRNVSTVQCTHGIKPVVSTQLLLNGSLAEKEIVIRSENFTDNAKTIIVQLKEPVVINCTRPGNNTRKSINFAPGRAIYATGEIIGDIRQAHCNISRAKMNETLGQIADKLRKQLELKNITQSGNTTIAFNQSSGGDPEITMHSFNCGGEFFYCNTTELFNSTWPVNSTGNGTGSEEEEITLPCRIKQIINMWQEIGRAMYAPPIQGYINCSSNITGLLLTRDGGNDNESKPETFRPGGGNMKDNWRSELYKYKVVKIEPLGLAPTKAKRRVVQREKRAVGIGALFLGFLGAAGSTMGAASLTLTVQARQLLSGIVQQQSDLLRAIEAQQHMLQLTVWGIKQLQARVLALERYLKDQQLLGIWGCSGKLICTTAVPWNASWGNNKTYDEIWGNMTWMQWEKEIDNYTNTIYNLIEKSQNQQEQNELKLLELDKWADLWSWFDITNWLWYIKIFIMIIGGLVGLKIVFTVFSIVNRVRQGYSPLSFQTHLPAQRGPDRPEGIEEEGGDRGRDRSGRLVDGLLATIWVDVWSLCLFSYRRLRDLLLIAARIVELLGRRGWEILKYWWNLLQYWSLELKNSAISLYNATAIAVAEGTDRIIEILQRTFRAILHIPVRIRQGLERALL</sequence>
<comment type="function">
    <text evidence="32">Transmembrane protein gp41: Acts as a class I viral fusion protein. Under the current model, the protein has at least 3 conformational states: pre-fusion native state, pre-hairpin intermediate state, and post-fusion hairpin state. During fusion of viral and target intracellular membranes, the coiled coil regions (heptad repeats) assume a trimer-of-hairpins structure, positioning the fusion peptide in close proximity to the C-terminal region of the ectodomain. The formation of this structure appears to drive apposition and subsequent fusion of viral and target cell membranes. Complete fusion occurs in host cell endosomes and is dynamin-dependent, however some lipid transfer might occur at the plasma membrane. The virus undergoes clathrin-dependent internalization long before endosomal fusion, thus minimizing the surface exposure of conserved viral epitopes during fusion and reducing the efficacy of inhibitors targeting these epitopes. Membranes fusion leads to delivery of the nucleocapsid into the cytoplasm.</text>
</comment>
<feature type="region of interest" description="Disordered" evidence="34">
    <location>
        <begin position="722"/>
        <end position="744"/>
    </location>
</feature>
<feature type="domain" description="Retroviral envelope protein GP41-like" evidence="36">
    <location>
        <begin position="531"/>
        <end position="721"/>
    </location>
</feature>
<comment type="miscellaneous">
    <text evidence="32">HIV-1 lineages are divided in three main groups, M (for Major), O (for Outlier), and N (for New, or Non-M, Non-O). The vast majority of strains found worldwide belong to the group M. Group O seems to be endemic to and largely confined to Cameroon and neighboring countries in West Central Africa, where these viruses represent a small minority of HIV-1 strains. The group N is represented by a limited number of isolates from Cameroonian persons. The group M is further subdivided in 9 clades or subtypes (A to D, F to H, J and K).</text>
</comment>
<dbReference type="Pfam" id="PF00517">
    <property type="entry name" value="GP41"/>
    <property type="match status" value="1"/>
</dbReference>
<feature type="transmembrane region" description="Helical" evidence="33">
    <location>
        <begin position="680"/>
        <end position="707"/>
    </location>
</feature>
<evidence type="ECO:0000256" key="7">
    <source>
        <dbReference type="ARBA" id="ARBA00022506"/>
    </source>
</evidence>
<dbReference type="GO" id="GO:0019064">
    <property type="term" value="P:fusion of virus membrane with host plasma membrane"/>
    <property type="evidence" value="ECO:0007669"/>
    <property type="project" value="UniProtKB-UniRule"/>
</dbReference>
<dbReference type="Gene3D" id="1.10.287.210">
    <property type="match status" value="1"/>
</dbReference>
<feature type="domain" description="Human immunodeficiency virus 1 envelope glycoprotein Gp120" evidence="35">
    <location>
        <begin position="33"/>
        <end position="142"/>
    </location>
</feature>
<evidence type="ECO:0000256" key="25">
    <source>
        <dbReference type="ARBA" id="ARBA00023136"/>
    </source>
</evidence>
<feature type="compositionally biased region" description="Basic and acidic residues" evidence="34">
    <location>
        <begin position="728"/>
        <end position="744"/>
    </location>
</feature>
<comment type="PTM">
    <text evidence="32">Highly glycosylated by host. The high number of glycan on the protein is reffered to as 'glycan shield' because it contributes to hide protein sequence from adaptive immune system.</text>
</comment>
<feature type="region of interest" description="MPER; binding to GalCer" evidence="32">
    <location>
        <begin position="664"/>
        <end position="685"/>
    </location>
</feature>
<comment type="PTM">
    <text evidence="32">Palmitoylation of the transmembrane protein and of Env polyprotein (prior to its proteolytic cleavage) is essential for their association with host cell membrane lipid rafts. Palmitoylation is therefore required for envelope trafficking to classical lipid rafts, but not for viral replication.</text>
</comment>
<comment type="subcellular location">
    <molecule>Surface protein gp120</molecule>
    <subcellularLocation>
        <location evidence="32">Virion membrane</location>
        <topology evidence="32">Peripheral membrane protein</topology>
    </subcellularLocation>
    <subcellularLocation>
        <location evidence="32">Host cell membrane</location>
        <topology evidence="32">Peripheral membrane protein</topology>
    </subcellularLocation>
    <subcellularLocation>
        <location evidence="32">Host endosome membrane</location>
        <topology evidence="32">Single-pass type I membrane protein</topology>
    </subcellularLocation>
    <text evidence="32">The surface protein is not anchored to the viral envelope, but associates with the extravirion surface through its binding to TM. It is probably concentrated at the site of budding and incorporated into the virions possibly by contacts between the cytoplasmic tail of Env and the N-terminus of Gag.</text>
</comment>
<dbReference type="GO" id="GO:0020002">
    <property type="term" value="C:host cell plasma membrane"/>
    <property type="evidence" value="ECO:0007669"/>
    <property type="project" value="UniProtKB-SubCell"/>
</dbReference>
<evidence type="ECO:0000256" key="13">
    <source>
        <dbReference type="ARBA" id="ARBA00022685"/>
    </source>
</evidence>
<feature type="region of interest" description="Immunosuppression" evidence="32">
    <location>
        <begin position="575"/>
        <end position="593"/>
    </location>
</feature>
<comment type="PTM">
    <text evidence="32">Specific enzymatic cleavages in vivo yield mature proteins. Envelope glycoproteins are synthesized as a inactive precursor that is heavily N-glycosylated and processed likely by host cell furin in the Golgi to yield the mature SU and TM proteins. The cleavage site between SU and TM requires the minimal sequence [KR]-X-[KR]-R. About 2 of the 9 disulfide bonds of gp41 are reduced by P4HB/PDI, following binding to CD4 receptor.</text>
</comment>
<dbReference type="GO" id="GO:0019082">
    <property type="term" value="P:viral protein processing"/>
    <property type="evidence" value="ECO:0007669"/>
    <property type="project" value="UniProtKB-UniRule"/>
</dbReference>
<evidence type="ECO:0000256" key="33">
    <source>
        <dbReference type="RuleBase" id="RU363095"/>
    </source>
</evidence>
<keyword evidence="24 32" id="KW-0175">Coiled coil</keyword>
<dbReference type="FunFam" id="1.10.287.210:FF:000001">
    <property type="entry name" value="Envelope glycoprotein gp160"/>
    <property type="match status" value="1"/>
</dbReference>
<organismHost>
    <name type="scientific">Homo sapiens</name>
    <name type="common">Human</name>
    <dbReference type="NCBI Taxonomy" id="9606"/>
</organismHost>
<feature type="short sequence motif" description="Di-leucine internalization motif" evidence="32">
    <location>
        <begin position="857"/>
        <end position="858"/>
    </location>
</feature>
<feature type="disulfide bond" evidence="32">
    <location>
        <begin position="215"/>
        <end position="244"/>
    </location>
</feature>
<evidence type="ECO:0000256" key="15">
    <source>
        <dbReference type="ARBA" id="ARBA00022703"/>
    </source>
</evidence>
<dbReference type="InterPro" id="IPR037527">
    <property type="entry name" value="Gp160"/>
</dbReference>
<evidence type="ECO:0000256" key="28">
    <source>
        <dbReference type="ARBA" id="ARBA00023180"/>
    </source>
</evidence>
<evidence type="ECO:0000256" key="16">
    <source>
        <dbReference type="ARBA" id="ARBA00022729"/>
    </source>
</evidence>
<dbReference type="SUPFAM" id="SSF56502">
    <property type="entry name" value="gp120 core"/>
    <property type="match status" value="2"/>
</dbReference>
<evidence type="ECO:0000256" key="18">
    <source>
        <dbReference type="ARBA" id="ARBA00022844"/>
    </source>
</evidence>
<evidence type="ECO:0000256" key="14">
    <source>
        <dbReference type="ARBA" id="ARBA00022692"/>
    </source>
</evidence>
<keyword evidence="14 32" id="KW-0812">Transmembrane</keyword>
<keyword evidence="13 32" id="KW-0165">Cleavage on pair of basic residues</keyword>
<evidence type="ECO:0000256" key="24">
    <source>
        <dbReference type="ARBA" id="ARBA00023054"/>
    </source>
</evidence>
<feature type="chain" id="PRO_5023225270" description="Envelope glycoprotein gp160" evidence="32">
    <location>
        <begin position="32"/>
        <end position="858"/>
    </location>
</feature>
<comment type="subcellular location">
    <subcellularLocation>
        <location evidence="3">Host cell membrane</location>
        <topology evidence="3">Peripheral membrane protein</topology>
    </subcellularLocation>
    <subcellularLocation>
        <location evidence="1">Host cell membrane</location>
        <topology evidence="1">Single-pass type I membrane protein</topology>
    </subcellularLocation>
    <subcellularLocation>
        <location evidence="2">Host endosome membrane</location>
        <topology evidence="2">Peripheral membrane protein</topology>
    </subcellularLocation>
    <subcellularLocation>
        <location evidence="5">Host endosome membrane</location>
        <topology evidence="5">Single-pass type I membrane protein</topology>
    </subcellularLocation>
    <subcellularLocation>
        <location evidence="6">Virion membrane</location>
        <topology evidence="6">Peripheral membrane protein</topology>
    </subcellularLocation>
    <subcellularLocation>
        <location evidence="4">Virion membrane</location>
        <topology evidence="4">Single-pass type I membrane protein</topology>
    </subcellularLocation>
</comment>
<keyword evidence="9 32" id="KW-1032">Host cell membrane</keyword>
<feature type="compositionally biased region" description="Basic and acidic residues" evidence="34">
    <location>
        <begin position="458"/>
        <end position="468"/>
    </location>
</feature>
<evidence type="ECO:0000256" key="20">
    <source>
        <dbReference type="ARBA" id="ARBA00022879"/>
    </source>
</evidence>
<name>F4ZZL1_HV1</name>
<comment type="domain">
    <text evidence="32">The YXXL motif is involved in determining the exact site of viral release at the surface of infected mononuclear cells and promotes endocytosis. YXXL and di-leucine endocytosis motifs interact directly or indirectly with the clathrin adapter complexes, opperate independently, and their activities are not additive.</text>
</comment>
<feature type="chain" id="PRO_5023225271" description="Transmembrane protein gp41" evidence="32">
    <location>
        <begin position="513"/>
        <end position="858"/>
    </location>
</feature>
<keyword evidence="12 32" id="KW-1162">Viral penetration into host cytoplasm</keyword>
<evidence type="ECO:0000256" key="29">
    <source>
        <dbReference type="ARBA" id="ARBA00023280"/>
    </source>
</evidence>
<organism evidence="37">
    <name type="scientific">Human immunodeficiency virus type 1</name>
    <name type="common">HIV-1</name>
    <dbReference type="NCBI Taxonomy" id="11676"/>
    <lineage>
        <taxon>Viruses</taxon>
        <taxon>Riboviria</taxon>
        <taxon>Pararnavirae</taxon>
        <taxon>Artverviricota</taxon>
        <taxon>Revtraviricetes</taxon>
        <taxon>Ortervirales</taxon>
        <taxon>Retroviridae</taxon>
        <taxon>Orthoretrovirinae</taxon>
        <taxon>Lentivirus</taxon>
        <taxon>Lentivirus humimdef1</taxon>
    </lineage>
</organism>
<dbReference type="GO" id="GO:0055036">
    <property type="term" value="C:virion membrane"/>
    <property type="evidence" value="ECO:0007669"/>
    <property type="project" value="UniProtKB-SubCell"/>
</dbReference>
<evidence type="ECO:0000256" key="8">
    <source>
        <dbReference type="ARBA" id="ARBA00022510"/>
    </source>
</evidence>
<evidence type="ECO:0000256" key="11">
    <source>
        <dbReference type="ARBA" id="ARBA00022581"/>
    </source>
</evidence>
<comment type="function">
    <text evidence="32">Envelope glycoprotein gp160: Oligomerizes in the host endoplasmic reticulum into predominantly trimers. In a second time, gp160 transits in the host Golgi, where glycosylation is completed. The precursor is then proteolytically cleaved in the trans-Golgi and thereby activated by cellular furin or furin-like proteases to produce gp120 and gp41.</text>
</comment>
<dbReference type="FunFam" id="2.170.40.20:FF:000004">
    <property type="entry name" value="Envelope glycoprotein gp160"/>
    <property type="match status" value="1"/>
</dbReference>
<feature type="short sequence motif" description="YXXL motif; contains endocytosis signal" evidence="32">
    <location>
        <begin position="714"/>
        <end position="717"/>
    </location>
</feature>
<feature type="region of interest" description="CD4-binding loop" evidence="32">
    <location>
        <begin position="367"/>
        <end position="377"/>
    </location>
</feature>
<evidence type="ECO:0000256" key="23">
    <source>
        <dbReference type="ARBA" id="ARBA00023046"/>
    </source>
</evidence>
<dbReference type="GO" id="GO:0016020">
    <property type="term" value="C:membrane"/>
    <property type="evidence" value="ECO:0007669"/>
    <property type="project" value="UniProtKB-UniRule"/>
</dbReference>
<accession>F4ZZL1</accession>
<evidence type="ECO:0000256" key="4">
    <source>
        <dbReference type="ARBA" id="ARBA00004563"/>
    </source>
</evidence>
<dbReference type="InterPro" id="IPR000328">
    <property type="entry name" value="GP41-like"/>
</dbReference>
<dbReference type="Gene3D" id="1.20.5.490">
    <property type="entry name" value="Single helix bin"/>
    <property type="match status" value="1"/>
</dbReference>
<comment type="subcellular location">
    <molecule>Transmembrane protein gp41</molecule>
    <subcellularLocation>
        <location evidence="32">Virion membrane</location>
        <topology evidence="32">Single-pass type I membrane protein</topology>
    </subcellularLocation>
    <subcellularLocation>
        <location evidence="32">Host cell membrane</location>
        <topology evidence="32">Single-pass type I membrane protein</topology>
    </subcellularLocation>
    <subcellularLocation>
        <location evidence="32">Host endosome membrane</location>
        <topology evidence="32">Single-pass type I membrane protein</topology>
    </subcellularLocation>
    <text evidence="32">It is probably concentrated at the site of budding and incorporated into the virions possibly by contacts between the cytoplasmic tail of Env and the N-terminus of Gag.</text>
</comment>
<keyword evidence="29 32" id="KW-0899">Viral immunoevasion</keyword>
<reference evidence="37" key="1">
    <citation type="submission" date="2010-10" db="EMBL/GenBank/DDBJ databases">
        <authorList>
            <person name="Perez-Bercoff D."/>
            <person name="Baatz F."/>
            <person name="Nijhuis M."/>
            <person name="Lemaire M."/>
            <person name="Riedijk M."/>
            <person name="Wensing A.M.J."/>
            <person name="van Ham P.M."/>
            <person name="Hoepelman A.I.M."/>
            <person name="Koopmans P.P."/>
            <person name="Sprenger H.G."/>
            <person name="Devaux C."/>
            <person name="Schmit J.-C."/>
        </authorList>
    </citation>
    <scope>NUCLEOTIDE SEQUENCE</scope>
</reference>
<dbReference type="EMBL" id="HQ386168">
    <property type="protein sequence ID" value="AEB39821.1"/>
    <property type="molecule type" value="Genomic_RNA"/>
</dbReference>
<feature type="topological domain" description="Cytoplasmic" evidence="32">
    <location>
        <begin position="708"/>
        <end position="858"/>
    </location>
</feature>
<evidence type="ECO:0000256" key="10">
    <source>
        <dbReference type="ARBA" id="ARBA00022570"/>
    </source>
</evidence>
<keyword evidence="21 32" id="KW-1164">Virus endocytosis by host</keyword>
<comment type="function">
    <text evidence="32">Surface protein gp120: Attaches the virus to the host lymphoid cell by binding to the primary receptor CD4. This interaction induces a structural rearrangement creating a high affinity binding site for a chemokine coreceptor like CXCR4 and/or CCR5. Acts as a ligand for CD209/DC-SIGN and CLEC4M/DC-SIGNR, which are respectively found on dendritic cells (DCs), and on endothelial cells of liver sinusoids and lymph node sinuses. These interactions allow capture of viral particles at mucosal surfaces by these cells and subsequent transmission to permissive cells. HIV subverts the migration properties of dendritic cells to gain access to CD4+ T-cells in lymph nodes. Virus transmission to permissive T-cells occurs either in trans (without DCs infection, through viral capture and transmission), or in cis (following DCs productive infection, through the usual CD4-gp120 interaction), thereby inducing a robust infection. In trans infection, bound virions remain infectious over days and it is proposed that they are not degraded, but protected in non-lysosomal acidic organelles within the DCs close to the cell membrane thus contributing to the viral infectious potential during DCs' migration from the periphery to the lymphoid tissues. On arrival at lymphoid tissues, intact virions recycle back to DCs' cell surface allowing virus transmission to CD4+ T-cells.</text>
</comment>
<dbReference type="InterPro" id="IPR036377">
    <property type="entry name" value="Gp120_core_sf"/>
</dbReference>
<dbReference type="GO" id="GO:1903908">
    <property type="term" value="P:positive regulation of plasma membrane raft polarization"/>
    <property type="evidence" value="ECO:0007669"/>
    <property type="project" value="UniProtKB-UniRule"/>
</dbReference>
<keyword evidence="26 32" id="KW-0564">Palmitate</keyword>
<evidence type="ECO:0000256" key="1">
    <source>
        <dbReference type="ARBA" id="ARBA00004402"/>
    </source>
</evidence>
<dbReference type="SUPFAM" id="SSF58069">
    <property type="entry name" value="Virus ectodomain"/>
    <property type="match status" value="1"/>
</dbReference>
<feature type="transmembrane region" description="Helical" evidence="33">
    <location>
        <begin position="513"/>
        <end position="536"/>
    </location>
</feature>
<keyword evidence="20 32" id="KW-0261">Viral envelope protein</keyword>
<evidence type="ECO:0000256" key="21">
    <source>
        <dbReference type="ARBA" id="ARBA00022890"/>
    </source>
</evidence>
<keyword evidence="22 32" id="KW-1133">Transmembrane helix</keyword>
<dbReference type="GO" id="GO:0075512">
    <property type="term" value="P:clathrin-dependent endocytosis of virus by host cell"/>
    <property type="evidence" value="ECO:0007669"/>
    <property type="project" value="UniProtKB-UniRule"/>
</dbReference>
<dbReference type="FunFam" id="2.170.40.20:FF:000003">
    <property type="entry name" value="Envelope glycoprotein gp160"/>
    <property type="match status" value="1"/>
</dbReference>
<reference evidence="37" key="2">
    <citation type="journal article" date="2011" name="PLoS ONE">
        <title>Impact of the HIV-1 env Genetic Context outside HR1-HR2 on Resistance to the Fusion Inhibitor Enfuvirtide and Viral Infectivity in Clinical Isolates.</title>
        <authorList>
            <person name="Baatz F."/>
            <person name="Nijhuis M."/>
            <person name="Lemaire M."/>
            <person name="Riedijk M."/>
            <person name="Wensing A.M."/>
            <person name="Servais J.Y."/>
            <person name="van Ham P.M."/>
            <person name="Hoepelman A.I."/>
            <person name="Koopmans P.P."/>
            <person name="Sprenger H.G."/>
            <person name="Devaux C."/>
            <person name="Schmit J.C."/>
            <person name="Perez Bercoff D."/>
        </authorList>
    </citation>
    <scope>NUCLEOTIDE SEQUENCE</scope>
</reference>
<keyword evidence="28 32" id="KW-0325">Glycoprotein</keyword>
<comment type="miscellaneous">
    <text evidence="32">Inhibitors targeting HIV-1 viral envelope proteins are used as antiretroviral drugs. Attachment of virions to the cell surface via non-specific interactions and CD4 binding can be blocked by inhibitors that include cyanovirin-N, cyclotriazadisulfonamide analogs, PRO 2000, TNX 355 and PRO 542. In addition, BMS 806 can block CD4-induced conformational changes. Env interactions with the coreceptor molecules can be targeted by CCR5 antagonists including SCH-D, maraviroc (UK 427857) and aplaviroc (GW 873140), and the CXCR4 antagonist AMD 070. Fusion of viral and cellular membranes can be inhibited by peptides such as enfuvirtide and tifuvirtide (T 1249). Resistance to inhibitors associated with mutations in Env are observed. Most of the time, single mutations confer only a modest reduction in drug susceptibility. Combination of several mutations is usually required to develop a high-level drug resistance.</text>
</comment>
<evidence type="ECO:0000313" key="37">
    <source>
        <dbReference type="EMBL" id="AEB39821.1"/>
    </source>
</evidence>
<dbReference type="Pfam" id="PF00516">
    <property type="entry name" value="GP120"/>
    <property type="match status" value="2"/>
</dbReference>
<evidence type="ECO:0000256" key="19">
    <source>
        <dbReference type="ARBA" id="ARBA00022870"/>
    </source>
</evidence>
<proteinExistence type="inferred from homology"/>
<feature type="region of interest" description="Disordered" evidence="34">
    <location>
        <begin position="456"/>
        <end position="475"/>
    </location>
</feature>
<evidence type="ECO:0000256" key="27">
    <source>
        <dbReference type="ARBA" id="ARBA00023157"/>
    </source>
</evidence>
<feature type="domain" description="Human immunodeficiency virus 1 envelope glycoprotein Gp120" evidence="35">
    <location>
        <begin position="147"/>
        <end position="512"/>
    </location>
</feature>
<dbReference type="GO" id="GO:0044175">
    <property type="term" value="C:host cell endosome membrane"/>
    <property type="evidence" value="ECO:0007669"/>
    <property type="project" value="UniProtKB-SubCell"/>
</dbReference>
<evidence type="ECO:0000256" key="26">
    <source>
        <dbReference type="ARBA" id="ARBA00023139"/>
    </source>
</evidence>
<evidence type="ECO:0000256" key="30">
    <source>
        <dbReference type="ARBA" id="ARBA00023288"/>
    </source>
</evidence>
<dbReference type="Gene3D" id="2.170.40.20">
    <property type="entry name" value="Human immunodeficiency virus 1, Gp160, envelope glycoprotein"/>
    <property type="match status" value="2"/>
</dbReference>
<feature type="region of interest" description="Fusion peptide" evidence="32">
    <location>
        <begin position="513"/>
        <end position="533"/>
    </location>
</feature>